<dbReference type="Proteomes" id="UP000059680">
    <property type="component" value="Chromosome 6"/>
</dbReference>
<protein>
    <submittedName>
        <fullName evidence="1">Os06g0721187 protein</fullName>
    </submittedName>
</protein>
<accession>A0A0P0X1D2</accession>
<keyword evidence="2" id="KW-1185">Reference proteome</keyword>
<proteinExistence type="predicted"/>
<sequence length="72" mass="7851">MGGNVRVGREQCRNVDIATVPVEGFVDWVHGECVAAVVEGPLSFGSCKIAEKDEAKPADEDFFQEQAGYDEF</sequence>
<dbReference type="InParanoid" id="A0A0P0X1D2"/>
<dbReference type="PaxDb" id="39947-A0A0P0X1D2"/>
<evidence type="ECO:0000313" key="2">
    <source>
        <dbReference type="Proteomes" id="UP000059680"/>
    </source>
</evidence>
<reference evidence="1 2" key="3">
    <citation type="journal article" date="2013" name="Rice">
        <title>Improvement of the Oryza sativa Nipponbare reference genome using next generation sequence and optical map data.</title>
        <authorList>
            <person name="Kawahara Y."/>
            <person name="de la Bastide M."/>
            <person name="Hamilton J.P."/>
            <person name="Kanamori H."/>
            <person name="McCombie W.R."/>
            <person name="Ouyang S."/>
            <person name="Schwartz D.C."/>
            <person name="Tanaka T."/>
            <person name="Wu J."/>
            <person name="Zhou S."/>
            <person name="Childs K.L."/>
            <person name="Davidson R.M."/>
            <person name="Lin H."/>
            <person name="Quesada-Ocampo L."/>
            <person name="Vaillancourt B."/>
            <person name="Sakai H."/>
            <person name="Lee S.S."/>
            <person name="Kim J."/>
            <person name="Numa H."/>
            <person name="Itoh T."/>
            <person name="Buell C.R."/>
            <person name="Matsumoto T."/>
        </authorList>
    </citation>
    <scope>NUCLEOTIDE SEQUENCE [LARGE SCALE GENOMIC DNA]</scope>
    <source>
        <strain evidence="2">cv. Nipponbare</strain>
    </source>
</reference>
<reference evidence="2" key="1">
    <citation type="journal article" date="2005" name="Nature">
        <title>The map-based sequence of the rice genome.</title>
        <authorList>
            <consortium name="International rice genome sequencing project (IRGSP)"/>
            <person name="Matsumoto T."/>
            <person name="Wu J."/>
            <person name="Kanamori H."/>
            <person name="Katayose Y."/>
            <person name="Fujisawa M."/>
            <person name="Namiki N."/>
            <person name="Mizuno H."/>
            <person name="Yamamoto K."/>
            <person name="Antonio B.A."/>
            <person name="Baba T."/>
            <person name="Sakata K."/>
            <person name="Nagamura Y."/>
            <person name="Aoki H."/>
            <person name="Arikawa K."/>
            <person name="Arita K."/>
            <person name="Bito T."/>
            <person name="Chiden Y."/>
            <person name="Fujitsuka N."/>
            <person name="Fukunaka R."/>
            <person name="Hamada M."/>
            <person name="Harada C."/>
            <person name="Hayashi A."/>
            <person name="Hijishita S."/>
            <person name="Honda M."/>
            <person name="Hosokawa S."/>
            <person name="Ichikawa Y."/>
            <person name="Idonuma A."/>
            <person name="Iijima M."/>
            <person name="Ikeda M."/>
            <person name="Ikeno M."/>
            <person name="Ito K."/>
            <person name="Ito S."/>
            <person name="Ito T."/>
            <person name="Ito Y."/>
            <person name="Ito Y."/>
            <person name="Iwabuchi A."/>
            <person name="Kamiya K."/>
            <person name="Karasawa W."/>
            <person name="Kurita K."/>
            <person name="Katagiri S."/>
            <person name="Kikuta A."/>
            <person name="Kobayashi H."/>
            <person name="Kobayashi N."/>
            <person name="Machita K."/>
            <person name="Maehara T."/>
            <person name="Masukawa M."/>
            <person name="Mizubayashi T."/>
            <person name="Mukai Y."/>
            <person name="Nagasaki H."/>
            <person name="Nagata Y."/>
            <person name="Naito S."/>
            <person name="Nakashima M."/>
            <person name="Nakama Y."/>
            <person name="Nakamichi Y."/>
            <person name="Nakamura M."/>
            <person name="Meguro A."/>
            <person name="Negishi M."/>
            <person name="Ohta I."/>
            <person name="Ohta T."/>
            <person name="Okamoto M."/>
            <person name="Ono N."/>
            <person name="Saji S."/>
            <person name="Sakaguchi M."/>
            <person name="Sakai K."/>
            <person name="Shibata M."/>
            <person name="Shimokawa T."/>
            <person name="Song J."/>
            <person name="Takazaki Y."/>
            <person name="Terasawa K."/>
            <person name="Tsugane M."/>
            <person name="Tsuji K."/>
            <person name="Ueda S."/>
            <person name="Waki K."/>
            <person name="Yamagata H."/>
            <person name="Yamamoto M."/>
            <person name="Yamamoto S."/>
            <person name="Yamane H."/>
            <person name="Yoshiki S."/>
            <person name="Yoshihara R."/>
            <person name="Yukawa K."/>
            <person name="Zhong H."/>
            <person name="Yano M."/>
            <person name="Yuan Q."/>
            <person name="Ouyang S."/>
            <person name="Liu J."/>
            <person name="Jones K.M."/>
            <person name="Gansberger K."/>
            <person name="Moffat K."/>
            <person name="Hill J."/>
            <person name="Bera J."/>
            <person name="Fadrosh D."/>
            <person name="Jin S."/>
            <person name="Johri S."/>
            <person name="Kim M."/>
            <person name="Overton L."/>
            <person name="Reardon M."/>
            <person name="Tsitrin T."/>
            <person name="Vuong H."/>
            <person name="Weaver B."/>
            <person name="Ciecko A."/>
            <person name="Tallon L."/>
            <person name="Jackson J."/>
            <person name="Pai G."/>
            <person name="Aken S.V."/>
            <person name="Utterback T."/>
            <person name="Reidmuller S."/>
            <person name="Feldblyum T."/>
            <person name="Hsiao J."/>
            <person name="Zismann V."/>
            <person name="Iobst S."/>
            <person name="de Vazeille A.R."/>
            <person name="Buell C.R."/>
            <person name="Ying K."/>
            <person name="Li Y."/>
            <person name="Lu T."/>
            <person name="Huang Y."/>
            <person name="Zhao Q."/>
            <person name="Feng Q."/>
            <person name="Zhang L."/>
            <person name="Zhu J."/>
            <person name="Weng Q."/>
            <person name="Mu J."/>
            <person name="Lu Y."/>
            <person name="Fan D."/>
            <person name="Liu Y."/>
            <person name="Guan J."/>
            <person name="Zhang Y."/>
            <person name="Yu S."/>
            <person name="Liu X."/>
            <person name="Zhang Y."/>
            <person name="Hong G."/>
            <person name="Han B."/>
            <person name="Choisne N."/>
            <person name="Demange N."/>
            <person name="Orjeda G."/>
            <person name="Samain S."/>
            <person name="Cattolico L."/>
            <person name="Pelletier E."/>
            <person name="Couloux A."/>
            <person name="Segurens B."/>
            <person name="Wincker P."/>
            <person name="D'Hont A."/>
            <person name="Scarpelli C."/>
            <person name="Weissenbach J."/>
            <person name="Salanoubat M."/>
            <person name="Quetier F."/>
            <person name="Yu Y."/>
            <person name="Kim H.R."/>
            <person name="Rambo T."/>
            <person name="Currie J."/>
            <person name="Collura K."/>
            <person name="Luo M."/>
            <person name="Yang T."/>
            <person name="Ammiraju J.S.S."/>
            <person name="Engler F."/>
            <person name="Soderlund C."/>
            <person name="Wing R.A."/>
            <person name="Palmer L.E."/>
            <person name="de la Bastide M."/>
            <person name="Spiegel L."/>
            <person name="Nascimento L."/>
            <person name="Zutavern T."/>
            <person name="O'Shaughnessy A."/>
            <person name="Dike S."/>
            <person name="Dedhia N."/>
            <person name="Preston R."/>
            <person name="Balija V."/>
            <person name="McCombie W.R."/>
            <person name="Chow T."/>
            <person name="Chen H."/>
            <person name="Chung M."/>
            <person name="Chen C."/>
            <person name="Shaw J."/>
            <person name="Wu H."/>
            <person name="Hsiao K."/>
            <person name="Chao Y."/>
            <person name="Chu M."/>
            <person name="Cheng C."/>
            <person name="Hour A."/>
            <person name="Lee P."/>
            <person name="Lin S."/>
            <person name="Lin Y."/>
            <person name="Liou J."/>
            <person name="Liu S."/>
            <person name="Hsing Y."/>
            <person name="Raghuvanshi S."/>
            <person name="Mohanty A."/>
            <person name="Bharti A.K."/>
            <person name="Gaur A."/>
            <person name="Gupta V."/>
            <person name="Kumar D."/>
            <person name="Ravi V."/>
            <person name="Vij S."/>
            <person name="Kapur A."/>
            <person name="Khurana P."/>
            <person name="Khurana P."/>
            <person name="Khurana J.P."/>
            <person name="Tyagi A.K."/>
            <person name="Gaikwad K."/>
            <person name="Singh A."/>
            <person name="Dalal V."/>
            <person name="Srivastava S."/>
            <person name="Dixit A."/>
            <person name="Pal A.K."/>
            <person name="Ghazi I.A."/>
            <person name="Yadav M."/>
            <person name="Pandit A."/>
            <person name="Bhargava A."/>
            <person name="Sureshbabu K."/>
            <person name="Batra K."/>
            <person name="Sharma T.R."/>
            <person name="Mohapatra T."/>
            <person name="Singh N.K."/>
            <person name="Messing J."/>
            <person name="Nelson A.B."/>
            <person name="Fuks G."/>
            <person name="Kavchok S."/>
            <person name="Keizer G."/>
            <person name="Linton E."/>
            <person name="Llaca V."/>
            <person name="Song R."/>
            <person name="Tanyolac B."/>
            <person name="Young S."/>
            <person name="Ho-Il K."/>
            <person name="Hahn J.H."/>
            <person name="Sangsakoo G."/>
            <person name="Vanavichit A."/>
            <person name="de Mattos Luiz.A.T."/>
            <person name="Zimmer P.D."/>
            <person name="Malone G."/>
            <person name="Dellagostin O."/>
            <person name="de Oliveira A.C."/>
            <person name="Bevan M."/>
            <person name="Bancroft I."/>
            <person name="Minx P."/>
            <person name="Cordum H."/>
            <person name="Wilson R."/>
            <person name="Cheng Z."/>
            <person name="Jin W."/>
            <person name="Jiang J."/>
            <person name="Leong S.A."/>
            <person name="Iwama H."/>
            <person name="Gojobori T."/>
            <person name="Itoh T."/>
            <person name="Niimura Y."/>
            <person name="Fujii Y."/>
            <person name="Habara T."/>
            <person name="Sakai H."/>
            <person name="Sato Y."/>
            <person name="Wilson G."/>
            <person name="Kumar K."/>
            <person name="McCouch S."/>
            <person name="Juretic N."/>
            <person name="Hoen D."/>
            <person name="Wright S."/>
            <person name="Bruskiewich R."/>
            <person name="Bureau T."/>
            <person name="Miyao A."/>
            <person name="Hirochika H."/>
            <person name="Nishikawa T."/>
            <person name="Kadowaki K."/>
            <person name="Sugiura M."/>
            <person name="Burr B."/>
            <person name="Sasaki T."/>
        </authorList>
    </citation>
    <scope>NUCLEOTIDE SEQUENCE [LARGE SCALE GENOMIC DNA]</scope>
    <source>
        <strain evidence="2">cv. Nipponbare</strain>
    </source>
</reference>
<organism evidence="1 2">
    <name type="scientific">Oryza sativa subsp. japonica</name>
    <name type="common">Rice</name>
    <dbReference type="NCBI Taxonomy" id="39947"/>
    <lineage>
        <taxon>Eukaryota</taxon>
        <taxon>Viridiplantae</taxon>
        <taxon>Streptophyta</taxon>
        <taxon>Embryophyta</taxon>
        <taxon>Tracheophyta</taxon>
        <taxon>Spermatophyta</taxon>
        <taxon>Magnoliopsida</taxon>
        <taxon>Liliopsida</taxon>
        <taxon>Poales</taxon>
        <taxon>Poaceae</taxon>
        <taxon>BOP clade</taxon>
        <taxon>Oryzoideae</taxon>
        <taxon>Oryzeae</taxon>
        <taxon>Oryzinae</taxon>
        <taxon>Oryza</taxon>
        <taxon>Oryza sativa</taxon>
    </lineage>
</organism>
<dbReference type="AlphaFoldDB" id="A0A0P0X1D2"/>
<evidence type="ECO:0000313" key="1">
    <source>
        <dbReference type="EMBL" id="BAS99546.1"/>
    </source>
</evidence>
<reference evidence="1 2" key="2">
    <citation type="journal article" date="2013" name="Plant Cell Physiol.">
        <title>Rice Annotation Project Database (RAP-DB): an integrative and interactive database for rice genomics.</title>
        <authorList>
            <person name="Sakai H."/>
            <person name="Lee S.S."/>
            <person name="Tanaka T."/>
            <person name="Numa H."/>
            <person name="Kim J."/>
            <person name="Kawahara Y."/>
            <person name="Wakimoto H."/>
            <person name="Yang C.C."/>
            <person name="Iwamoto M."/>
            <person name="Abe T."/>
            <person name="Yamada Y."/>
            <person name="Muto A."/>
            <person name="Inokuchi H."/>
            <person name="Ikemura T."/>
            <person name="Matsumoto T."/>
            <person name="Sasaki T."/>
            <person name="Itoh T."/>
        </authorList>
    </citation>
    <scope>NUCLEOTIDE SEQUENCE [LARGE SCALE GENOMIC DNA]</scope>
    <source>
        <strain evidence="2">cv. Nipponbare</strain>
    </source>
</reference>
<name>A0A0P0X1D2_ORYSJ</name>
<dbReference type="EMBL" id="AP014962">
    <property type="protein sequence ID" value="BAS99546.1"/>
    <property type="molecule type" value="Genomic_DNA"/>
</dbReference>
<gene>
    <name evidence="1" type="ordered locus">Os06g0721187</name>
    <name evidence="1" type="ORF">OSNPB_060721187</name>
</gene>